<proteinExistence type="predicted"/>
<organism evidence="1 2">
    <name type="scientific">Paucihalobacter ruber</name>
    <dbReference type="NCBI Taxonomy" id="2567861"/>
    <lineage>
        <taxon>Bacteria</taxon>
        <taxon>Pseudomonadati</taxon>
        <taxon>Bacteroidota</taxon>
        <taxon>Flavobacteriia</taxon>
        <taxon>Flavobacteriales</taxon>
        <taxon>Flavobacteriaceae</taxon>
        <taxon>Paucihalobacter</taxon>
    </lineage>
</organism>
<sequence>MKVYNTFDDVDTDLKRFDLERKIAREELKLVQGKVEKDLQPINLIVAVLKVIGKVGMFKLLKKIIR</sequence>
<dbReference type="Proteomes" id="UP000317332">
    <property type="component" value="Unassembled WGS sequence"/>
</dbReference>
<protein>
    <recommendedName>
        <fullName evidence="3">Glutaminyl-tRNA synthetase</fullName>
    </recommendedName>
</protein>
<evidence type="ECO:0000313" key="2">
    <source>
        <dbReference type="Proteomes" id="UP000317332"/>
    </source>
</evidence>
<dbReference type="EMBL" id="VHIQ01000002">
    <property type="protein sequence ID" value="TPV34901.1"/>
    <property type="molecule type" value="Genomic_DNA"/>
</dbReference>
<dbReference type="RefSeq" id="WP_140989334.1">
    <property type="nucleotide sequence ID" value="NZ_VHIQ01000002.1"/>
</dbReference>
<evidence type="ECO:0000313" key="1">
    <source>
        <dbReference type="EMBL" id="TPV34901.1"/>
    </source>
</evidence>
<gene>
    <name evidence="1" type="ORF">FJ651_05045</name>
</gene>
<dbReference type="OrthoDB" id="1149272at2"/>
<keyword evidence="2" id="KW-1185">Reference proteome</keyword>
<comment type="caution">
    <text evidence="1">The sequence shown here is derived from an EMBL/GenBank/DDBJ whole genome shotgun (WGS) entry which is preliminary data.</text>
</comment>
<dbReference type="AlphaFoldDB" id="A0A506PME8"/>
<reference evidence="1 2" key="1">
    <citation type="submission" date="2019-06" db="EMBL/GenBank/DDBJ databases">
        <title>Flavobacteriaceae Paucihalobacterium erythroidium CWB-1, complete genome.</title>
        <authorList>
            <person name="Wu S."/>
        </authorList>
    </citation>
    <scope>NUCLEOTIDE SEQUENCE [LARGE SCALE GENOMIC DNA]</scope>
    <source>
        <strain evidence="1 2">CWB-1</strain>
    </source>
</reference>
<accession>A0A506PME8</accession>
<evidence type="ECO:0008006" key="3">
    <source>
        <dbReference type="Google" id="ProtNLM"/>
    </source>
</evidence>
<name>A0A506PME8_9FLAO</name>